<dbReference type="RefSeq" id="WP_209751940.1">
    <property type="nucleotide sequence ID" value="NZ_JBHSMH010000112.1"/>
</dbReference>
<dbReference type="InterPro" id="IPR046702">
    <property type="entry name" value="DUF6572"/>
</dbReference>
<proteinExistence type="predicted"/>
<accession>A0ABW0M1B3</accession>
<keyword evidence="2" id="KW-1185">Reference proteome</keyword>
<dbReference type="Proteomes" id="UP001596105">
    <property type="component" value="Unassembled WGS sequence"/>
</dbReference>
<sequence>MSISESNVIDFIGTDRNENKVLLSISDHLGWTEAEEYDHLLLLQEKLNTYIEFVESGQIYETYPDATDKKIEIVLYSKFEISPIVREFLIRAEGFLRELGITLNQITKSD</sequence>
<reference evidence="2" key="1">
    <citation type="journal article" date="2019" name="Int. J. Syst. Evol. Microbiol.">
        <title>The Global Catalogue of Microorganisms (GCM) 10K type strain sequencing project: providing services to taxonomists for standard genome sequencing and annotation.</title>
        <authorList>
            <consortium name="The Broad Institute Genomics Platform"/>
            <consortium name="The Broad Institute Genome Sequencing Center for Infectious Disease"/>
            <person name="Wu L."/>
            <person name="Ma J."/>
        </authorList>
    </citation>
    <scope>NUCLEOTIDE SEQUENCE [LARGE SCALE GENOMIC DNA]</scope>
    <source>
        <strain evidence="2">CCUG 57113</strain>
    </source>
</reference>
<evidence type="ECO:0000313" key="1">
    <source>
        <dbReference type="EMBL" id="MFC5471885.1"/>
    </source>
</evidence>
<dbReference type="EMBL" id="JBHSMH010000112">
    <property type="protein sequence ID" value="MFC5471885.1"/>
    <property type="molecule type" value="Genomic_DNA"/>
</dbReference>
<gene>
    <name evidence="1" type="ORF">ACFPPD_24720</name>
</gene>
<organism evidence="1 2">
    <name type="scientific">Cohnella suwonensis</name>
    <dbReference type="NCBI Taxonomy" id="696072"/>
    <lineage>
        <taxon>Bacteria</taxon>
        <taxon>Bacillati</taxon>
        <taxon>Bacillota</taxon>
        <taxon>Bacilli</taxon>
        <taxon>Bacillales</taxon>
        <taxon>Paenibacillaceae</taxon>
        <taxon>Cohnella</taxon>
    </lineage>
</organism>
<evidence type="ECO:0000313" key="2">
    <source>
        <dbReference type="Proteomes" id="UP001596105"/>
    </source>
</evidence>
<comment type="caution">
    <text evidence="1">The sequence shown here is derived from an EMBL/GenBank/DDBJ whole genome shotgun (WGS) entry which is preliminary data.</text>
</comment>
<dbReference type="Pfam" id="PF20212">
    <property type="entry name" value="DUF6572"/>
    <property type="match status" value="1"/>
</dbReference>
<name>A0ABW0M1B3_9BACL</name>
<protein>
    <submittedName>
        <fullName evidence="1">DUF6572 domain-containing protein</fullName>
    </submittedName>
</protein>